<keyword evidence="2" id="KW-0808">Transferase</keyword>
<dbReference type="SUPFAM" id="SSF55804">
    <property type="entry name" value="Phoshotransferase/anion transport protein"/>
    <property type="match status" value="1"/>
</dbReference>
<dbReference type="PANTHER" id="PTHR47738:SF1">
    <property type="entry name" value="NITROGEN REGULATORY PROTEIN"/>
    <property type="match status" value="1"/>
</dbReference>
<dbReference type="PROSITE" id="PS00372">
    <property type="entry name" value="PTS_EIIA_TYPE_2_HIS"/>
    <property type="match status" value="1"/>
</dbReference>
<comment type="caution">
    <text evidence="4">The sequence shown here is derived from an EMBL/GenBank/DDBJ whole genome shotgun (WGS) entry which is preliminary data.</text>
</comment>
<dbReference type="Proteomes" id="UP000233398">
    <property type="component" value="Unassembled WGS sequence"/>
</dbReference>
<name>A0A2N0VJJ0_9BACT</name>
<dbReference type="CDD" id="cd00211">
    <property type="entry name" value="PTS_IIA_fru"/>
    <property type="match status" value="1"/>
</dbReference>
<dbReference type="PANTHER" id="PTHR47738">
    <property type="entry name" value="PTS SYSTEM FRUCTOSE-LIKE EIIA COMPONENT-RELATED"/>
    <property type="match status" value="1"/>
</dbReference>
<dbReference type="AlphaFoldDB" id="A0A2N0VJJ0"/>
<dbReference type="EMBL" id="PISP01000001">
    <property type="protein sequence ID" value="PKD44365.1"/>
    <property type="molecule type" value="Genomic_DNA"/>
</dbReference>
<keyword evidence="5" id="KW-1185">Reference proteome</keyword>
<organism evidence="4 5">
    <name type="scientific">Rhodohalobacter barkolensis</name>
    <dbReference type="NCBI Taxonomy" id="2053187"/>
    <lineage>
        <taxon>Bacteria</taxon>
        <taxon>Pseudomonadati</taxon>
        <taxon>Balneolota</taxon>
        <taxon>Balneolia</taxon>
        <taxon>Balneolales</taxon>
        <taxon>Balneolaceae</taxon>
        <taxon>Rhodohalobacter</taxon>
    </lineage>
</organism>
<gene>
    <name evidence="4" type="ORF">CWD77_02535</name>
</gene>
<evidence type="ECO:0000313" key="4">
    <source>
        <dbReference type="EMBL" id="PKD44365.1"/>
    </source>
</evidence>
<evidence type="ECO:0000256" key="1">
    <source>
        <dbReference type="ARBA" id="ARBA00004496"/>
    </source>
</evidence>
<accession>A0A2N0VJJ0</accession>
<dbReference type="RefSeq" id="WP_101071657.1">
    <property type="nucleotide sequence ID" value="NZ_PISP01000001.1"/>
</dbReference>
<reference evidence="4 5" key="1">
    <citation type="submission" date="2017-11" db="EMBL/GenBank/DDBJ databases">
        <title>Rhodohalobacter 15182 sp. nov., isolated from a salt lake.</title>
        <authorList>
            <person name="Han S."/>
        </authorList>
    </citation>
    <scope>NUCLEOTIDE SEQUENCE [LARGE SCALE GENOMIC DNA]</scope>
    <source>
        <strain evidence="4 5">15182</strain>
    </source>
</reference>
<evidence type="ECO:0000313" key="5">
    <source>
        <dbReference type="Proteomes" id="UP000233398"/>
    </source>
</evidence>
<dbReference type="FunFam" id="3.40.930.10:FF:000009">
    <property type="entry name" value="PTS system, fructose specific IIABC component"/>
    <property type="match status" value="1"/>
</dbReference>
<feature type="domain" description="PTS EIIA type-2" evidence="3">
    <location>
        <begin position="5"/>
        <end position="149"/>
    </location>
</feature>
<sequence length="156" mass="17878">MNIYSLLDKSTILANLDVQSKKELLEKMIQSLSDHVNEKQLREIHTAVFEREEIMSTGVGKSLAIPHGKVKSIDENIASFAKLKTPIDYDSIDGEPVQMVFLLVGPESKHTIHIKLLSRISRLMNSVSFRELLNDCDTPEEIYEAFHQEEQRYFTT</sequence>
<dbReference type="PROSITE" id="PS51094">
    <property type="entry name" value="PTS_EIIA_TYPE_2"/>
    <property type="match status" value="1"/>
</dbReference>
<proteinExistence type="predicted"/>
<comment type="subcellular location">
    <subcellularLocation>
        <location evidence="1">Cytoplasm</location>
    </subcellularLocation>
</comment>
<dbReference type="OrthoDB" id="95460at2"/>
<dbReference type="InterPro" id="IPR016152">
    <property type="entry name" value="PTrfase/Anion_transptr"/>
</dbReference>
<dbReference type="Pfam" id="PF00359">
    <property type="entry name" value="PTS_EIIA_2"/>
    <property type="match status" value="1"/>
</dbReference>
<evidence type="ECO:0000259" key="3">
    <source>
        <dbReference type="PROSITE" id="PS51094"/>
    </source>
</evidence>
<dbReference type="GO" id="GO:0005737">
    <property type="term" value="C:cytoplasm"/>
    <property type="evidence" value="ECO:0007669"/>
    <property type="project" value="UniProtKB-SubCell"/>
</dbReference>
<dbReference type="InterPro" id="IPR051541">
    <property type="entry name" value="PTS_SugarTrans_NitroReg"/>
</dbReference>
<dbReference type="InterPro" id="IPR002178">
    <property type="entry name" value="PTS_EIIA_type-2_dom"/>
</dbReference>
<evidence type="ECO:0000256" key="2">
    <source>
        <dbReference type="ARBA" id="ARBA00022679"/>
    </source>
</evidence>
<dbReference type="GO" id="GO:0030295">
    <property type="term" value="F:protein kinase activator activity"/>
    <property type="evidence" value="ECO:0007669"/>
    <property type="project" value="TreeGrafter"/>
</dbReference>
<protein>
    <recommendedName>
        <fullName evidence="3">PTS EIIA type-2 domain-containing protein</fullName>
    </recommendedName>
</protein>
<dbReference type="GO" id="GO:0016740">
    <property type="term" value="F:transferase activity"/>
    <property type="evidence" value="ECO:0007669"/>
    <property type="project" value="UniProtKB-KW"/>
</dbReference>
<dbReference type="Gene3D" id="3.40.930.10">
    <property type="entry name" value="Mannitol-specific EII, Chain A"/>
    <property type="match status" value="1"/>
</dbReference>